<evidence type="ECO:0000313" key="7">
    <source>
        <dbReference type="EMBL" id="TWJ03576.1"/>
    </source>
</evidence>
<dbReference type="InterPro" id="IPR037066">
    <property type="entry name" value="Plug_dom_sf"/>
</dbReference>
<dbReference type="InterPro" id="IPR008969">
    <property type="entry name" value="CarboxyPept-like_regulatory"/>
</dbReference>
<dbReference type="OrthoDB" id="9803050at2"/>
<evidence type="ECO:0000256" key="4">
    <source>
        <dbReference type="SAM" id="MobiDB-lite"/>
    </source>
</evidence>
<dbReference type="Pfam" id="PF13715">
    <property type="entry name" value="CarbopepD_reg_2"/>
    <property type="match status" value="1"/>
</dbReference>
<keyword evidence="7" id="KW-0675">Receptor</keyword>
<evidence type="ECO:0000256" key="5">
    <source>
        <dbReference type="SAM" id="SignalP"/>
    </source>
</evidence>
<evidence type="ECO:0000259" key="6">
    <source>
        <dbReference type="Pfam" id="PF07715"/>
    </source>
</evidence>
<keyword evidence="2" id="KW-0472">Membrane</keyword>
<dbReference type="Gene3D" id="2.60.40.1120">
    <property type="entry name" value="Carboxypeptidase-like, regulatory domain"/>
    <property type="match status" value="1"/>
</dbReference>
<gene>
    <name evidence="7" type="ORF">JN11_01122</name>
</gene>
<dbReference type="SUPFAM" id="SSF49464">
    <property type="entry name" value="Carboxypeptidase regulatory domain-like"/>
    <property type="match status" value="1"/>
</dbReference>
<dbReference type="Pfam" id="PF07715">
    <property type="entry name" value="Plug"/>
    <property type="match status" value="1"/>
</dbReference>
<feature type="region of interest" description="Disordered" evidence="4">
    <location>
        <begin position="405"/>
        <end position="426"/>
    </location>
</feature>
<evidence type="ECO:0000313" key="8">
    <source>
        <dbReference type="Proteomes" id="UP000317010"/>
    </source>
</evidence>
<dbReference type="GO" id="GO:0009279">
    <property type="term" value="C:cell outer membrane"/>
    <property type="evidence" value="ECO:0007669"/>
    <property type="project" value="UniProtKB-SubCell"/>
</dbReference>
<feature type="signal peptide" evidence="5">
    <location>
        <begin position="1"/>
        <end position="19"/>
    </location>
</feature>
<dbReference type="SUPFAM" id="SSF56935">
    <property type="entry name" value="Porins"/>
    <property type="match status" value="1"/>
</dbReference>
<evidence type="ECO:0000256" key="3">
    <source>
        <dbReference type="ARBA" id="ARBA00023237"/>
    </source>
</evidence>
<dbReference type="EMBL" id="VLLI01000002">
    <property type="protein sequence ID" value="TWJ03576.1"/>
    <property type="molecule type" value="Genomic_DNA"/>
</dbReference>
<sequence length="914" mass="101906">MKKLLLLLMIIGFSLGGFAQQTQKILKKNSISKFYTCPLDKFLDTLALDYHLNIVFERDSLQKMDVVEHFFNETLKDALEKVCSDYNLHYWIEANGIIYILQNTDDLARLKKTKNAGDMAAGTVKPVQLPDPVAPPSHFKFSISGRVVDQGSGEPLPSATISIRNTNLTTITRGDGNFILFNIPSDTCVVEVTNSGYQPEKIRLDAKKIQEPMVIEMFTALNTLNEVTITGKKSGVMNTDTKKVGVLELNPASLDKLPNIGEKDILRAFQLMPGVAATNESSSGAYVRGGTPDQNLVVFDGFTIYQVDHLYGFFSAFNSNAVKDVQLYKGGFSSQFGGRLSSVTEINGKDGNKNEANYGVDLSLLSVNAFAEIPVTDNSTLVLAVRRSYQGPLYNKIFSQFNTSTVQGGGPGRGGPGGPEQTTPASHFYDADLRYTNRLDKNDLITWSVYNGQDNTDNSRALDIPSFLTSSVNSINITDYTKYGNLGSSVKWFKKWTDNIYSNTYITYSSFFNDRNRSTSGTTDDSNGDAVSFEQGIVEKNSLNDVGVKSEWNWELSNKLKFAYGGFLTRQATNYNYVQNDTSTLVNQRESAFSGGGYAELLIDPTTKLHLQPGVRETWYGPTGKLYTEPRFSASYVLNDHFTLKAATGQFYQFMNQVTQEDILNGNRNFWLLSNKTDIPVGSAQHYMGGVSYETDKFLVDVEGYYKTLSGLTEYTLRQSNAFQGAATTITQDFYNGTGYAKGIEVLLQKKLGNYTGWISYTLGQAEDKFAVFGNNYFPADQDVTHEFKTINMYHYYRWNFSAVWLFSTGHPYTAPLTTYTVSTLDGGTSTAYTVSGKNALRLPDYHRLDISATYDLLKISGNKIGSIGISLFNVYNHTNVWYKEYQIQNYAAIATNVDYLGFTPNLTLSLRWK</sequence>
<protein>
    <submittedName>
        <fullName evidence="7">Outer membrane receptor protein involved in Fe transport</fullName>
    </submittedName>
</protein>
<dbReference type="Proteomes" id="UP000317010">
    <property type="component" value="Unassembled WGS sequence"/>
</dbReference>
<feature type="domain" description="TonB-dependent receptor plug" evidence="6">
    <location>
        <begin position="257"/>
        <end position="339"/>
    </location>
</feature>
<keyword evidence="8" id="KW-1185">Reference proteome</keyword>
<dbReference type="AlphaFoldDB" id="A0A562UCK1"/>
<keyword evidence="5" id="KW-0732">Signal</keyword>
<dbReference type="InterPro" id="IPR036942">
    <property type="entry name" value="Beta-barrel_TonB_sf"/>
</dbReference>
<proteinExistence type="predicted"/>
<evidence type="ECO:0000256" key="1">
    <source>
        <dbReference type="ARBA" id="ARBA00004442"/>
    </source>
</evidence>
<feature type="chain" id="PRO_5021784922" evidence="5">
    <location>
        <begin position="20"/>
        <end position="914"/>
    </location>
</feature>
<keyword evidence="3" id="KW-0998">Cell outer membrane</keyword>
<evidence type="ECO:0000256" key="2">
    <source>
        <dbReference type="ARBA" id="ARBA00023136"/>
    </source>
</evidence>
<dbReference type="RefSeq" id="WP_144910412.1">
    <property type="nucleotide sequence ID" value="NZ_VLLI01000002.1"/>
</dbReference>
<name>A0A562UCK1_9SPHI</name>
<dbReference type="InterPro" id="IPR012910">
    <property type="entry name" value="Plug_dom"/>
</dbReference>
<feature type="compositionally biased region" description="Gly residues" evidence="4">
    <location>
        <begin position="407"/>
        <end position="418"/>
    </location>
</feature>
<organism evidence="7 8">
    <name type="scientific">Mucilaginibacter frigoritolerans</name>
    <dbReference type="NCBI Taxonomy" id="652788"/>
    <lineage>
        <taxon>Bacteria</taxon>
        <taxon>Pseudomonadati</taxon>
        <taxon>Bacteroidota</taxon>
        <taxon>Sphingobacteriia</taxon>
        <taxon>Sphingobacteriales</taxon>
        <taxon>Sphingobacteriaceae</taxon>
        <taxon>Mucilaginibacter</taxon>
    </lineage>
</organism>
<reference evidence="7 8" key="1">
    <citation type="submission" date="2019-07" db="EMBL/GenBank/DDBJ databases">
        <title>Genomic Encyclopedia of Archaeal and Bacterial Type Strains, Phase II (KMG-II): from individual species to whole genera.</title>
        <authorList>
            <person name="Goeker M."/>
        </authorList>
    </citation>
    <scope>NUCLEOTIDE SEQUENCE [LARGE SCALE GENOMIC DNA]</scope>
    <source>
        <strain evidence="7 8">ATCC BAA-1854</strain>
    </source>
</reference>
<comment type="subcellular location">
    <subcellularLocation>
        <location evidence="1">Cell outer membrane</location>
    </subcellularLocation>
</comment>
<comment type="caution">
    <text evidence="7">The sequence shown here is derived from an EMBL/GenBank/DDBJ whole genome shotgun (WGS) entry which is preliminary data.</text>
</comment>
<accession>A0A562UCK1</accession>
<dbReference type="Gene3D" id="2.40.170.20">
    <property type="entry name" value="TonB-dependent receptor, beta-barrel domain"/>
    <property type="match status" value="1"/>
</dbReference>
<dbReference type="Gene3D" id="2.170.130.10">
    <property type="entry name" value="TonB-dependent receptor, plug domain"/>
    <property type="match status" value="1"/>
</dbReference>